<evidence type="ECO:0000313" key="3">
    <source>
        <dbReference type="EMBL" id="MBI3127693.1"/>
    </source>
</evidence>
<dbReference type="Gene3D" id="3.90.226.10">
    <property type="entry name" value="2-enoyl-CoA Hydratase, Chain A, domain 1"/>
    <property type="match status" value="1"/>
</dbReference>
<dbReference type="CDD" id="cd06558">
    <property type="entry name" value="crotonase-like"/>
    <property type="match status" value="1"/>
</dbReference>
<proteinExistence type="inferred from homology"/>
<dbReference type="GO" id="GO:0016829">
    <property type="term" value="F:lyase activity"/>
    <property type="evidence" value="ECO:0007669"/>
    <property type="project" value="UniProtKB-KW"/>
</dbReference>
<organism evidence="3 4">
    <name type="scientific">Tectimicrobiota bacterium</name>
    <dbReference type="NCBI Taxonomy" id="2528274"/>
    <lineage>
        <taxon>Bacteria</taxon>
        <taxon>Pseudomonadati</taxon>
        <taxon>Nitrospinota/Tectimicrobiota group</taxon>
        <taxon>Candidatus Tectimicrobiota</taxon>
    </lineage>
</organism>
<dbReference type="InterPro" id="IPR029045">
    <property type="entry name" value="ClpP/crotonase-like_dom_sf"/>
</dbReference>
<dbReference type="InterPro" id="IPR001753">
    <property type="entry name" value="Enoyl-CoA_hydra/iso"/>
</dbReference>
<comment type="similarity">
    <text evidence="1">Belongs to the enoyl-CoA hydratase/isomerase family.</text>
</comment>
<name>A0A932MNE9_UNCTE</name>
<dbReference type="PANTHER" id="PTHR11941:SF54">
    <property type="entry name" value="ENOYL-COA HYDRATASE, MITOCHONDRIAL"/>
    <property type="match status" value="1"/>
</dbReference>
<dbReference type="SUPFAM" id="SSF52096">
    <property type="entry name" value="ClpP/crotonase"/>
    <property type="match status" value="1"/>
</dbReference>
<evidence type="ECO:0000256" key="1">
    <source>
        <dbReference type="ARBA" id="ARBA00005254"/>
    </source>
</evidence>
<dbReference type="Proteomes" id="UP000782312">
    <property type="component" value="Unassembled WGS sequence"/>
</dbReference>
<dbReference type="InterPro" id="IPR014748">
    <property type="entry name" value="Enoyl-CoA_hydra_C"/>
</dbReference>
<dbReference type="GO" id="GO:0006635">
    <property type="term" value="P:fatty acid beta-oxidation"/>
    <property type="evidence" value="ECO:0007669"/>
    <property type="project" value="TreeGrafter"/>
</dbReference>
<gene>
    <name evidence="3" type="ORF">HYZ11_08835</name>
</gene>
<accession>A0A932MNE9</accession>
<protein>
    <submittedName>
        <fullName evidence="3">Enoyl-CoA hydratase/isomerase family protein</fullName>
    </submittedName>
</protein>
<evidence type="ECO:0000256" key="2">
    <source>
        <dbReference type="ARBA" id="ARBA00023239"/>
    </source>
</evidence>
<keyword evidence="2" id="KW-0456">Lyase</keyword>
<dbReference type="Gene3D" id="1.10.12.10">
    <property type="entry name" value="Lyase 2-enoyl-coa Hydratase, Chain A, domain 2"/>
    <property type="match status" value="1"/>
</dbReference>
<sequence length="239" mass="26161">MNAIELEMWGELARIMPELDRDPSVRVLVFRGAGERAFSAGADISRFAEERANTRQAREYAGHFFAGLDAVDAFSKPALCLIRGACVGGGVELAAAADLRVAGETSRFGVPVAKLGLVAGYAELRRFVQSIGPARTLDMLLTARLFTAEEMREAGFLARVVPDGEVEKTAYEMAERIASLAPKVHAWHKGFVKKILRDPGLSSLTEAEFESQFACFDTEDFREGVAAFLAKRTPRFKGR</sequence>
<dbReference type="Pfam" id="PF00378">
    <property type="entry name" value="ECH_1"/>
    <property type="match status" value="1"/>
</dbReference>
<dbReference type="PANTHER" id="PTHR11941">
    <property type="entry name" value="ENOYL-COA HYDRATASE-RELATED"/>
    <property type="match status" value="1"/>
</dbReference>
<dbReference type="EMBL" id="JACPUR010000019">
    <property type="protein sequence ID" value="MBI3127693.1"/>
    <property type="molecule type" value="Genomic_DNA"/>
</dbReference>
<evidence type="ECO:0000313" key="4">
    <source>
        <dbReference type="Proteomes" id="UP000782312"/>
    </source>
</evidence>
<comment type="caution">
    <text evidence="3">The sequence shown here is derived from an EMBL/GenBank/DDBJ whole genome shotgun (WGS) entry which is preliminary data.</text>
</comment>
<dbReference type="AlphaFoldDB" id="A0A932MNE9"/>
<reference evidence="3" key="1">
    <citation type="submission" date="2020-07" db="EMBL/GenBank/DDBJ databases">
        <title>Huge and variable diversity of episymbiotic CPR bacteria and DPANN archaea in groundwater ecosystems.</title>
        <authorList>
            <person name="He C.Y."/>
            <person name="Keren R."/>
            <person name="Whittaker M."/>
            <person name="Farag I.F."/>
            <person name="Doudna J."/>
            <person name="Cate J.H.D."/>
            <person name="Banfield J.F."/>
        </authorList>
    </citation>
    <scope>NUCLEOTIDE SEQUENCE</scope>
    <source>
        <strain evidence="3">NC_groundwater_763_Ag_S-0.2um_68_21</strain>
    </source>
</reference>